<dbReference type="SMART" id="SM00052">
    <property type="entry name" value="EAL"/>
    <property type="match status" value="1"/>
</dbReference>
<dbReference type="CDD" id="cd01949">
    <property type="entry name" value="GGDEF"/>
    <property type="match status" value="1"/>
</dbReference>
<comment type="caution">
    <text evidence="4">The sequence shown here is derived from an EMBL/GenBank/DDBJ whole genome shotgun (WGS) entry which is preliminary data.</text>
</comment>
<keyword evidence="5" id="KW-1185">Reference proteome</keyword>
<dbReference type="Pfam" id="PF00990">
    <property type="entry name" value="GGDEF"/>
    <property type="match status" value="1"/>
</dbReference>
<dbReference type="AlphaFoldDB" id="A0A9X4MEK4"/>
<protein>
    <submittedName>
        <fullName evidence="4">EAL domain-containing protein</fullName>
    </submittedName>
</protein>
<dbReference type="Pfam" id="PF00498">
    <property type="entry name" value="FHA"/>
    <property type="match status" value="1"/>
</dbReference>
<reference evidence="4" key="1">
    <citation type="submission" date="2019-05" db="EMBL/GenBank/DDBJ databases">
        <title>Whole genome sequencing of Pseudanabaena catenata USMAC16.</title>
        <authorList>
            <person name="Khan Z."/>
            <person name="Omar W.M."/>
            <person name="Convey P."/>
            <person name="Merican F."/>
            <person name="Najimudin N."/>
        </authorList>
    </citation>
    <scope>NUCLEOTIDE SEQUENCE</scope>
    <source>
        <strain evidence="4">USMAC16</strain>
    </source>
</reference>
<dbReference type="EMBL" id="VBTY01000252">
    <property type="protein sequence ID" value="MDG3496955.1"/>
    <property type="molecule type" value="Genomic_DNA"/>
</dbReference>
<dbReference type="RefSeq" id="WP_009629159.1">
    <property type="nucleotide sequence ID" value="NZ_VBTY01000252.1"/>
</dbReference>
<organism evidence="4 5">
    <name type="scientific">Pseudanabaena catenata USMAC16</name>
    <dbReference type="NCBI Taxonomy" id="1855837"/>
    <lineage>
        <taxon>Bacteria</taxon>
        <taxon>Bacillati</taxon>
        <taxon>Cyanobacteriota</taxon>
        <taxon>Cyanophyceae</taxon>
        <taxon>Pseudanabaenales</taxon>
        <taxon>Pseudanabaenaceae</taxon>
        <taxon>Pseudanabaena</taxon>
    </lineage>
</organism>
<dbReference type="NCBIfam" id="TIGR00254">
    <property type="entry name" value="GGDEF"/>
    <property type="match status" value="1"/>
</dbReference>
<sequence length="721" mass="81976">MRPEESSTLEIKEMLHHVLTVEDPQGFRNFLLHGVTYSLGRSLGNSIVLRSNLVSRQHATLLAVASQKSSCFFRIIDGCIDGRRSTNGILINGKKRFSHILSHGDEILFSKDTKAVYQVITAIANIPKINRSENQLANSSNSIANNQSFSDTELFQFSPLQSIADRDLSIHAQETINRFISSPELNPQPIIELNLVGKILYLNPAALYQFPNLEEQRINHPLLQNLLAQLLPVVNPIRKVFIREVVINEKIFEEIIHFMPWNEIVRIHISDVTKQRQAEAIISYQIHYDALTGLPNRKYLHEHLVEYIEKLQDKQQKFAVLFLDIDRFKLINDSLGHSIGDLLLKAVSDRLKPLIKDGDIVVRWGADEFAIVAKSIESNDTVLQTAEGMIQAMTLPFICAGHELHITTCIGASIYPEHNTDIEGLIHNADMAMYRAKAEGQNSFQFYIPNMQEQSFQRLSMENNLRRALENDELIPYYQPQVDLKTGQIVGLEVLLRWKHVALGSIPPSKFIPLAEETGLIIAIGNWVLRQACLQVIAWQNMGLPPIQVGVNLSIKQLQQKDFLFCLNQILEETNFDPRYLELEITEGIMMDNVEEKITLLNQFRQMGIQLSIDDFGTGYSALSYLKNLPIDTLKIDRIFIEYIAHNEHDRTIVASIINLSHSLNLNVIAEGVETREQVDLLRSLGCDQIQGHFYYRAMPADEVEALLRSQGVTRPNKIEP</sequence>
<dbReference type="PROSITE" id="PS50887">
    <property type="entry name" value="GGDEF"/>
    <property type="match status" value="1"/>
</dbReference>
<dbReference type="Proteomes" id="UP001152872">
    <property type="component" value="Unassembled WGS sequence"/>
</dbReference>
<dbReference type="PANTHER" id="PTHR44757:SF2">
    <property type="entry name" value="BIOFILM ARCHITECTURE MAINTENANCE PROTEIN MBAA"/>
    <property type="match status" value="1"/>
</dbReference>
<feature type="domain" description="EAL" evidence="2">
    <location>
        <begin position="458"/>
        <end position="712"/>
    </location>
</feature>
<dbReference type="InterPro" id="IPR052155">
    <property type="entry name" value="Biofilm_reg_signaling"/>
</dbReference>
<dbReference type="SUPFAM" id="SSF141868">
    <property type="entry name" value="EAL domain-like"/>
    <property type="match status" value="1"/>
</dbReference>
<evidence type="ECO:0000259" key="3">
    <source>
        <dbReference type="PROSITE" id="PS50887"/>
    </source>
</evidence>
<accession>A0A9X4MEK4</accession>
<dbReference type="SUPFAM" id="SSF49879">
    <property type="entry name" value="SMAD/FHA domain"/>
    <property type="match status" value="1"/>
</dbReference>
<dbReference type="PROSITE" id="PS50006">
    <property type="entry name" value="FHA_DOMAIN"/>
    <property type="match status" value="1"/>
</dbReference>
<name>A0A9X4MEK4_9CYAN</name>
<gene>
    <name evidence="4" type="ORF">FEV09_20655</name>
</gene>
<dbReference type="Pfam" id="PF00563">
    <property type="entry name" value="EAL"/>
    <property type="match status" value="1"/>
</dbReference>
<dbReference type="InterPro" id="IPR029787">
    <property type="entry name" value="Nucleotide_cyclase"/>
</dbReference>
<dbReference type="CDD" id="cd01948">
    <property type="entry name" value="EAL"/>
    <property type="match status" value="1"/>
</dbReference>
<evidence type="ECO:0000313" key="5">
    <source>
        <dbReference type="Proteomes" id="UP001152872"/>
    </source>
</evidence>
<dbReference type="Gene3D" id="3.20.20.450">
    <property type="entry name" value="EAL domain"/>
    <property type="match status" value="1"/>
</dbReference>
<dbReference type="InterPro" id="IPR043128">
    <property type="entry name" value="Rev_trsase/Diguanyl_cyclase"/>
</dbReference>
<evidence type="ECO:0000313" key="4">
    <source>
        <dbReference type="EMBL" id="MDG3496955.1"/>
    </source>
</evidence>
<dbReference type="InterPro" id="IPR000253">
    <property type="entry name" value="FHA_dom"/>
</dbReference>
<dbReference type="InterPro" id="IPR035919">
    <property type="entry name" value="EAL_sf"/>
</dbReference>
<evidence type="ECO:0000259" key="1">
    <source>
        <dbReference type="PROSITE" id="PS50006"/>
    </source>
</evidence>
<dbReference type="InterPro" id="IPR001633">
    <property type="entry name" value="EAL_dom"/>
</dbReference>
<dbReference type="Gene3D" id="2.60.200.20">
    <property type="match status" value="1"/>
</dbReference>
<dbReference type="SMART" id="SM00267">
    <property type="entry name" value="GGDEF"/>
    <property type="match status" value="1"/>
</dbReference>
<dbReference type="SUPFAM" id="SSF55073">
    <property type="entry name" value="Nucleotide cyclase"/>
    <property type="match status" value="1"/>
</dbReference>
<dbReference type="PANTHER" id="PTHR44757">
    <property type="entry name" value="DIGUANYLATE CYCLASE DGCP"/>
    <property type="match status" value="1"/>
</dbReference>
<evidence type="ECO:0000259" key="2">
    <source>
        <dbReference type="PROSITE" id="PS50883"/>
    </source>
</evidence>
<dbReference type="SMART" id="SM00240">
    <property type="entry name" value="FHA"/>
    <property type="match status" value="1"/>
</dbReference>
<dbReference type="FunFam" id="3.20.20.450:FF:000001">
    <property type="entry name" value="Cyclic di-GMP phosphodiesterase yahA"/>
    <property type="match status" value="1"/>
</dbReference>
<dbReference type="InterPro" id="IPR000160">
    <property type="entry name" value="GGDEF_dom"/>
</dbReference>
<proteinExistence type="predicted"/>
<dbReference type="PROSITE" id="PS50883">
    <property type="entry name" value="EAL"/>
    <property type="match status" value="1"/>
</dbReference>
<dbReference type="InterPro" id="IPR008984">
    <property type="entry name" value="SMAD_FHA_dom_sf"/>
</dbReference>
<dbReference type="Gene3D" id="3.30.70.270">
    <property type="match status" value="1"/>
</dbReference>
<feature type="domain" description="FHA" evidence="1">
    <location>
        <begin position="37"/>
        <end position="96"/>
    </location>
</feature>
<feature type="domain" description="GGDEF" evidence="3">
    <location>
        <begin position="316"/>
        <end position="449"/>
    </location>
</feature>